<accession>A0ABW3NQJ9</accession>
<keyword evidence="1" id="KW-0472">Membrane</keyword>
<reference evidence="3" key="1">
    <citation type="journal article" date="2019" name="Int. J. Syst. Evol. Microbiol.">
        <title>The Global Catalogue of Microorganisms (GCM) 10K type strain sequencing project: providing services to taxonomists for standard genome sequencing and annotation.</title>
        <authorList>
            <consortium name="The Broad Institute Genomics Platform"/>
            <consortium name="The Broad Institute Genome Sequencing Center for Infectious Disease"/>
            <person name="Wu L."/>
            <person name="Ma J."/>
        </authorList>
    </citation>
    <scope>NUCLEOTIDE SEQUENCE [LARGE SCALE GENOMIC DNA]</scope>
    <source>
        <strain evidence="3">CCUG 64793</strain>
    </source>
</reference>
<evidence type="ECO:0008006" key="4">
    <source>
        <dbReference type="Google" id="ProtNLM"/>
    </source>
</evidence>
<protein>
    <recommendedName>
        <fullName evidence="4">Transcriptional regulator</fullName>
    </recommendedName>
</protein>
<gene>
    <name evidence="2" type="ORF">ACFQ3Q_10095</name>
</gene>
<keyword evidence="3" id="KW-1185">Reference proteome</keyword>
<keyword evidence="1" id="KW-0812">Transmembrane</keyword>
<keyword evidence="1" id="KW-1133">Transmembrane helix</keyword>
<evidence type="ECO:0000313" key="3">
    <source>
        <dbReference type="Proteomes" id="UP001597131"/>
    </source>
</evidence>
<organism evidence="2 3">
    <name type="scientific">Salegentibacter chungangensis</name>
    <dbReference type="NCBI Taxonomy" id="1335724"/>
    <lineage>
        <taxon>Bacteria</taxon>
        <taxon>Pseudomonadati</taxon>
        <taxon>Bacteroidota</taxon>
        <taxon>Flavobacteriia</taxon>
        <taxon>Flavobacteriales</taxon>
        <taxon>Flavobacteriaceae</taxon>
        <taxon>Salegentibacter</taxon>
    </lineage>
</organism>
<proteinExistence type="predicted"/>
<evidence type="ECO:0000313" key="2">
    <source>
        <dbReference type="EMBL" id="MFD1096098.1"/>
    </source>
</evidence>
<dbReference type="RefSeq" id="WP_380745342.1">
    <property type="nucleotide sequence ID" value="NZ_JBHTLI010000001.1"/>
</dbReference>
<comment type="caution">
    <text evidence="2">The sequence shown here is derived from an EMBL/GenBank/DDBJ whole genome shotgun (WGS) entry which is preliminary data.</text>
</comment>
<dbReference type="InterPro" id="IPR036390">
    <property type="entry name" value="WH_DNA-bd_sf"/>
</dbReference>
<dbReference type="EMBL" id="JBHTLI010000001">
    <property type="protein sequence ID" value="MFD1096098.1"/>
    <property type="molecule type" value="Genomic_DNA"/>
</dbReference>
<name>A0ABW3NQJ9_9FLAO</name>
<dbReference type="Proteomes" id="UP001597131">
    <property type="component" value="Unassembled WGS sequence"/>
</dbReference>
<sequence>MKKIDYQKPGNIEKRILQILSDRDHFDFMGLRASFPIGVTSVEKRCNDLIRLKLIAKEKIDNEYKYSLTDKGAQVLTLGLEKWIRTETFTEIKNGPYVVTKSTPNIERYTIRSLESEGKIYFDGKHYKIVPGKNLGDQNPSIEVPNENINGIIDKVVNDIYTMDISLQHMELEKTHKHEIRHVMNYLEENKIVEVHSDPVKLTALGYHIYQIGHDKWKREKEREELIGEKIKNNNQNKNSNQKTNKTWNTKISDWYSKNEKVLNFVVALVTIIGFILGLFQFI</sequence>
<feature type="transmembrane region" description="Helical" evidence="1">
    <location>
        <begin position="262"/>
        <end position="282"/>
    </location>
</feature>
<dbReference type="SUPFAM" id="SSF46785">
    <property type="entry name" value="Winged helix' DNA-binding domain"/>
    <property type="match status" value="1"/>
</dbReference>
<evidence type="ECO:0000256" key="1">
    <source>
        <dbReference type="SAM" id="Phobius"/>
    </source>
</evidence>